<keyword evidence="2" id="KW-1185">Reference proteome</keyword>
<accession>A0AAV6U7C8</accession>
<protein>
    <submittedName>
        <fullName evidence="1">Uncharacterized protein</fullName>
    </submittedName>
</protein>
<gene>
    <name evidence="1" type="ORF">JTE90_025267</name>
</gene>
<dbReference type="EMBL" id="JAFNEN010000596">
    <property type="protein sequence ID" value="KAG8179944.1"/>
    <property type="molecule type" value="Genomic_DNA"/>
</dbReference>
<dbReference type="Proteomes" id="UP000827092">
    <property type="component" value="Unassembled WGS sequence"/>
</dbReference>
<sequence>MLISNKGFTNGGFQKQDVIYGASMVSETTLKREKVPFSSKQYKRRALTIRSINLQKQLVRAMGRILTSDETLHAENLSPVTTECPQHLGEKKSTPCFSFSENETSFNIQDSSGDEDLPPLIVEVEENISEMPFPSMGILTSDETLHAENVSPVTTECPQHLGEKKSFLLQ</sequence>
<comment type="caution">
    <text evidence="1">The sequence shown here is derived from an EMBL/GenBank/DDBJ whole genome shotgun (WGS) entry which is preliminary data.</text>
</comment>
<organism evidence="1 2">
    <name type="scientific">Oedothorax gibbosus</name>
    <dbReference type="NCBI Taxonomy" id="931172"/>
    <lineage>
        <taxon>Eukaryota</taxon>
        <taxon>Metazoa</taxon>
        <taxon>Ecdysozoa</taxon>
        <taxon>Arthropoda</taxon>
        <taxon>Chelicerata</taxon>
        <taxon>Arachnida</taxon>
        <taxon>Araneae</taxon>
        <taxon>Araneomorphae</taxon>
        <taxon>Entelegynae</taxon>
        <taxon>Araneoidea</taxon>
        <taxon>Linyphiidae</taxon>
        <taxon>Erigoninae</taxon>
        <taxon>Oedothorax</taxon>
    </lineage>
</organism>
<evidence type="ECO:0000313" key="1">
    <source>
        <dbReference type="EMBL" id="KAG8179944.1"/>
    </source>
</evidence>
<reference evidence="1 2" key="1">
    <citation type="journal article" date="2022" name="Nat. Ecol. Evol.">
        <title>A masculinizing supergene underlies an exaggerated male reproductive morph in a spider.</title>
        <authorList>
            <person name="Hendrickx F."/>
            <person name="De Corte Z."/>
            <person name="Sonet G."/>
            <person name="Van Belleghem S.M."/>
            <person name="Kostlbacher S."/>
            <person name="Vangestel C."/>
        </authorList>
    </citation>
    <scope>NUCLEOTIDE SEQUENCE [LARGE SCALE GENOMIC DNA]</scope>
    <source>
        <strain evidence="1">W744_W776</strain>
    </source>
</reference>
<evidence type="ECO:0000313" key="2">
    <source>
        <dbReference type="Proteomes" id="UP000827092"/>
    </source>
</evidence>
<dbReference type="AlphaFoldDB" id="A0AAV6U7C8"/>
<name>A0AAV6U7C8_9ARAC</name>
<proteinExistence type="predicted"/>